<feature type="compositionally biased region" description="Polar residues" evidence="1">
    <location>
        <begin position="293"/>
        <end position="316"/>
    </location>
</feature>
<sequence length="459" mass="50192">MASNSSGDAEILVHITAPSRSADDVVYRQLAQAYLSFEPQKRTSVPLTGPRINEDECAVPERDQGAPSPSTRGTTSFRQSFEITSQDLSFEGAVDNRSSPRLSYTALDQDMVPSSDDAGFGSIKSWCAPPSQISDSYPMPDAGLLNVSPSRILQRYIGTSVPRSLQASLLSSSPTAHKRHAPTHDSHRIDIPSSLPLPSQEEEEPLPVQVPGFIEEPNNVIPTTPQMDKGAEAPIPSANTELVAFEHLGPDITHISGSAVSSHSPARSPRAGSEPPPAKRSKISHIEHGELVRSSSDTGPTLSTENSQVEHISSSLEIRPPSPSVGIDDVDPSDLISEKLAKLARDLSSRYRPTATRDVDPFERGYWLVDCTDWSPTIRFDTWVFLSNYLRSGLAGWGTWCRRDKAHNLIRLYCWGHVAKHTYLLLYLASGRQVKMSGASWYGADGEVVLRITPYEKQG</sequence>
<dbReference type="Proteomes" id="UP001152049">
    <property type="component" value="Unassembled WGS sequence"/>
</dbReference>
<evidence type="ECO:0000256" key="1">
    <source>
        <dbReference type="SAM" id="MobiDB-lite"/>
    </source>
</evidence>
<feature type="region of interest" description="Disordered" evidence="1">
    <location>
        <begin position="254"/>
        <end position="331"/>
    </location>
</feature>
<evidence type="ECO:0000313" key="3">
    <source>
        <dbReference type="Proteomes" id="UP001152049"/>
    </source>
</evidence>
<proteinExistence type="predicted"/>
<keyword evidence="3" id="KW-1185">Reference proteome</keyword>
<feature type="compositionally biased region" description="Polar residues" evidence="1">
    <location>
        <begin position="255"/>
        <end position="265"/>
    </location>
</feature>
<dbReference type="AlphaFoldDB" id="A0A9W8SK56"/>
<organism evidence="2 3">
    <name type="scientific">Fusarium torreyae</name>
    <dbReference type="NCBI Taxonomy" id="1237075"/>
    <lineage>
        <taxon>Eukaryota</taxon>
        <taxon>Fungi</taxon>
        <taxon>Dikarya</taxon>
        <taxon>Ascomycota</taxon>
        <taxon>Pezizomycotina</taxon>
        <taxon>Sordariomycetes</taxon>
        <taxon>Hypocreomycetidae</taxon>
        <taxon>Hypocreales</taxon>
        <taxon>Nectriaceae</taxon>
        <taxon>Fusarium</taxon>
    </lineage>
</organism>
<dbReference type="OrthoDB" id="5395975at2759"/>
<accession>A0A9W8SK56</accession>
<reference evidence="2" key="1">
    <citation type="submission" date="2022-09" db="EMBL/GenBank/DDBJ databases">
        <title>Fusarium specimens isolated from Avocado Roots.</title>
        <authorList>
            <person name="Stajich J."/>
            <person name="Roper C."/>
            <person name="Heimlech-Rivalta G."/>
        </authorList>
    </citation>
    <scope>NUCLEOTIDE SEQUENCE</scope>
    <source>
        <strain evidence="2">CF00136</strain>
    </source>
</reference>
<dbReference type="EMBL" id="JAOQAZ010000001">
    <property type="protein sequence ID" value="KAJ4272220.1"/>
    <property type="molecule type" value="Genomic_DNA"/>
</dbReference>
<name>A0A9W8SK56_9HYPO</name>
<comment type="caution">
    <text evidence="2">The sequence shown here is derived from an EMBL/GenBank/DDBJ whole genome shotgun (WGS) entry which is preliminary data.</text>
</comment>
<gene>
    <name evidence="2" type="ORF">NW762_000931</name>
</gene>
<evidence type="ECO:0000313" key="2">
    <source>
        <dbReference type="EMBL" id="KAJ4272220.1"/>
    </source>
</evidence>
<feature type="region of interest" description="Disordered" evidence="1">
    <location>
        <begin position="169"/>
        <end position="206"/>
    </location>
</feature>
<protein>
    <submittedName>
        <fullName evidence="2">Uncharacterized protein</fullName>
    </submittedName>
</protein>
<feature type="region of interest" description="Disordered" evidence="1">
    <location>
        <begin position="39"/>
        <end position="75"/>
    </location>
</feature>